<evidence type="ECO:0000256" key="6">
    <source>
        <dbReference type="ARBA" id="ARBA00023303"/>
    </source>
</evidence>
<keyword evidence="6 10" id="KW-0407">Ion channel</keyword>
<feature type="binding site" evidence="10">
    <location>
        <position position="79"/>
    </location>
    <ligand>
        <name>Na(+)</name>
        <dbReference type="ChEBI" id="CHEBI:29101"/>
        <note>structural</note>
    </ligand>
</feature>
<keyword evidence="5 10" id="KW-0472">Membrane</keyword>
<keyword evidence="10" id="KW-0915">Sodium</keyword>
<keyword evidence="10" id="KW-0479">Metal-binding</keyword>
<feature type="transmembrane region" description="Helical" evidence="10">
    <location>
        <begin position="104"/>
        <end position="126"/>
    </location>
</feature>
<feature type="binding site" evidence="10">
    <location>
        <position position="82"/>
    </location>
    <ligand>
        <name>Na(+)</name>
        <dbReference type="ChEBI" id="CHEBI:29101"/>
        <note>structural</note>
    </ligand>
</feature>
<dbReference type="STRING" id="1921764.BSR28_04745"/>
<comment type="catalytic activity">
    <reaction evidence="8">
        <text>fluoride(in) = fluoride(out)</text>
        <dbReference type="Rhea" id="RHEA:76159"/>
        <dbReference type="ChEBI" id="CHEBI:17051"/>
    </reaction>
    <physiologicalReaction direction="left-to-right" evidence="8">
        <dbReference type="Rhea" id="RHEA:76160"/>
    </physiologicalReaction>
</comment>
<evidence type="ECO:0000256" key="4">
    <source>
        <dbReference type="ARBA" id="ARBA00022989"/>
    </source>
</evidence>
<dbReference type="AlphaFoldDB" id="A0A1Q5PKC3"/>
<comment type="activity regulation">
    <text evidence="10">Na(+) is not transported, but it plays an essential structural role and its presence is essential for fluoride channel function.</text>
</comment>
<dbReference type="GO" id="GO:0046872">
    <property type="term" value="F:metal ion binding"/>
    <property type="evidence" value="ECO:0007669"/>
    <property type="project" value="UniProtKB-KW"/>
</dbReference>
<comment type="subcellular location">
    <subcellularLocation>
        <location evidence="1 10">Cell membrane</location>
        <topology evidence="1 10">Multi-pass membrane protein</topology>
    </subcellularLocation>
</comment>
<reference evidence="11 12" key="1">
    <citation type="submission" date="2016-11" db="EMBL/GenBank/DDBJ databases">
        <title>Actinomyces gypaetusis sp. nov. isolated from the vulture Gypaetus barbatus in Qinghai Tibet Plateau China.</title>
        <authorList>
            <person name="Meng X."/>
        </authorList>
    </citation>
    <scope>NUCLEOTIDE SEQUENCE [LARGE SCALE GENOMIC DNA]</scope>
    <source>
        <strain evidence="11 12">VUL4_2</strain>
    </source>
</reference>
<keyword evidence="3 10" id="KW-0812">Transmembrane</keyword>
<keyword evidence="10" id="KW-0813">Transport</keyword>
<protein>
    <recommendedName>
        <fullName evidence="10">Fluoride-specific ion channel FluC</fullName>
    </recommendedName>
</protein>
<keyword evidence="12" id="KW-1185">Reference proteome</keyword>
<evidence type="ECO:0000256" key="3">
    <source>
        <dbReference type="ARBA" id="ARBA00022692"/>
    </source>
</evidence>
<dbReference type="InterPro" id="IPR003691">
    <property type="entry name" value="FluC"/>
</dbReference>
<dbReference type="Pfam" id="PF02537">
    <property type="entry name" value="CRCB"/>
    <property type="match status" value="1"/>
</dbReference>
<sequence length="162" mass="17211">MNKVIKDGLLVGAGGFLGTILREGAHTLVHQLTAPALSATPLYLLTVNTLGALVLGFLVGSATRFSARTRTIFGTGMCGSFTTYGSLATMMLLPAKSGGTHGLWVFYLLWAAVILVVGFAAAFAGWRLGAARQERLGAMTEAQEVEELEEFVEDPYREGGQQ</sequence>
<proteinExistence type="inferred from homology"/>
<name>A0A1Q5PKC3_9ACTO</name>
<keyword evidence="10" id="KW-0406">Ion transport</keyword>
<evidence type="ECO:0000256" key="2">
    <source>
        <dbReference type="ARBA" id="ARBA00022475"/>
    </source>
</evidence>
<comment type="similarity">
    <text evidence="7 10">Belongs to the fluoride channel Fluc/FEX (TC 1.A.43) family.</text>
</comment>
<gene>
    <name evidence="10" type="primary">fluC</name>
    <name evidence="10" type="synonym">crcB</name>
    <name evidence="11" type="ORF">BSR29_07525</name>
</gene>
<evidence type="ECO:0000256" key="10">
    <source>
        <dbReference type="HAMAP-Rule" id="MF_00454"/>
    </source>
</evidence>
<dbReference type="Proteomes" id="UP000186785">
    <property type="component" value="Unassembled WGS sequence"/>
</dbReference>
<feature type="transmembrane region" description="Helical" evidence="10">
    <location>
        <begin position="72"/>
        <end position="92"/>
    </location>
</feature>
<comment type="function">
    <text evidence="9 10">Fluoride-specific ion channel. Important for reducing fluoride concentration in the cell, thus reducing its toxicity.</text>
</comment>
<dbReference type="HAMAP" id="MF_00454">
    <property type="entry name" value="FluC"/>
    <property type="match status" value="1"/>
</dbReference>
<evidence type="ECO:0000256" key="8">
    <source>
        <dbReference type="ARBA" id="ARBA00035585"/>
    </source>
</evidence>
<dbReference type="GO" id="GO:0062054">
    <property type="term" value="F:fluoride channel activity"/>
    <property type="evidence" value="ECO:0007669"/>
    <property type="project" value="UniProtKB-UniRule"/>
</dbReference>
<evidence type="ECO:0000256" key="1">
    <source>
        <dbReference type="ARBA" id="ARBA00004651"/>
    </source>
</evidence>
<evidence type="ECO:0000313" key="12">
    <source>
        <dbReference type="Proteomes" id="UP000186785"/>
    </source>
</evidence>
<feature type="transmembrane region" description="Helical" evidence="10">
    <location>
        <begin position="40"/>
        <end position="60"/>
    </location>
</feature>
<accession>A0A1Q5PKC3</accession>
<dbReference type="GO" id="GO:0140114">
    <property type="term" value="P:cellular detoxification of fluoride"/>
    <property type="evidence" value="ECO:0007669"/>
    <property type="project" value="UniProtKB-UniRule"/>
</dbReference>
<organism evidence="11 12">
    <name type="scientific">Boudabousia liubingyangii</name>
    <dbReference type="NCBI Taxonomy" id="1921764"/>
    <lineage>
        <taxon>Bacteria</taxon>
        <taxon>Bacillati</taxon>
        <taxon>Actinomycetota</taxon>
        <taxon>Actinomycetes</taxon>
        <taxon>Actinomycetales</taxon>
        <taxon>Actinomycetaceae</taxon>
        <taxon>Boudabousia</taxon>
    </lineage>
</organism>
<comment type="caution">
    <text evidence="11">The sequence shown here is derived from an EMBL/GenBank/DDBJ whole genome shotgun (WGS) entry which is preliminary data.</text>
</comment>
<evidence type="ECO:0000256" key="5">
    <source>
        <dbReference type="ARBA" id="ARBA00023136"/>
    </source>
</evidence>
<evidence type="ECO:0000256" key="9">
    <source>
        <dbReference type="ARBA" id="ARBA00049940"/>
    </source>
</evidence>
<dbReference type="EMBL" id="MQSV01000005">
    <property type="protein sequence ID" value="OKL46657.1"/>
    <property type="molecule type" value="Genomic_DNA"/>
</dbReference>
<evidence type="ECO:0000313" key="11">
    <source>
        <dbReference type="EMBL" id="OKL46657.1"/>
    </source>
</evidence>
<keyword evidence="4 10" id="KW-1133">Transmembrane helix</keyword>
<dbReference type="GO" id="GO:0005886">
    <property type="term" value="C:plasma membrane"/>
    <property type="evidence" value="ECO:0007669"/>
    <property type="project" value="UniProtKB-SubCell"/>
</dbReference>
<keyword evidence="2 10" id="KW-1003">Cell membrane</keyword>
<dbReference type="RefSeq" id="WP_073709679.1">
    <property type="nucleotide sequence ID" value="NZ_MQSV01000005.1"/>
</dbReference>
<evidence type="ECO:0000256" key="7">
    <source>
        <dbReference type="ARBA" id="ARBA00035120"/>
    </source>
</evidence>